<sequence>MRFPLVIPPVLLLILNWSSLDSDAVAFHNGSFVAVQSLDHIQFANISSIDGNFATRNTRYRNSSTHDVKPLALIDNVYNSEDIVPFHFIPDPQDSRGKRQKRDSQEDELAQAEKNVTDLTGEIGNIIEQLKEKEEEAKVSAKASVETLEKSVAVWKDAEKARLEWESANEELTNSNTELDEATKNLKAANETLEAAVKELERVEGEPELLRKLTVEFHRLDPIYRALQTAVDNWETELPLLQKAVTDAQSYVTHFESKVARTGCVGKATEDGCPKLLFSLDQFRTTRDKKQAAFDAAEADNIKKTEELAQCEPNWKDLKEKIRKLNTDVAEPRHGTKLLMAQSDVNIPADGAEGNRAYEAAKLELGIVNTIKNVVDGEVNNLKSQLKEKNIELEQANAKVEALKQSKVKETTKTGNH</sequence>
<proteinExistence type="predicted"/>
<evidence type="ECO:0000313" key="2">
    <source>
        <dbReference type="Proteomes" id="UP000005239"/>
    </source>
</evidence>
<keyword evidence="2" id="KW-1185">Reference proteome</keyword>
<dbReference type="Gene3D" id="1.10.287.1490">
    <property type="match status" value="1"/>
</dbReference>
<name>A0A2A6BU33_PRIPA</name>
<evidence type="ECO:0000313" key="1">
    <source>
        <dbReference type="EnsemblMetazoa" id="PPA43409.1"/>
    </source>
</evidence>
<reference evidence="1" key="2">
    <citation type="submission" date="2022-06" db="UniProtKB">
        <authorList>
            <consortium name="EnsemblMetazoa"/>
        </authorList>
    </citation>
    <scope>IDENTIFICATION</scope>
    <source>
        <strain evidence="1">PS312</strain>
    </source>
</reference>
<protein>
    <submittedName>
        <fullName evidence="1">Uncharacterized protein</fullName>
    </submittedName>
</protein>
<accession>A0A8R1V0Y7</accession>
<organism evidence="1 2">
    <name type="scientific">Pristionchus pacificus</name>
    <name type="common">Parasitic nematode worm</name>
    <dbReference type="NCBI Taxonomy" id="54126"/>
    <lineage>
        <taxon>Eukaryota</taxon>
        <taxon>Metazoa</taxon>
        <taxon>Ecdysozoa</taxon>
        <taxon>Nematoda</taxon>
        <taxon>Chromadorea</taxon>
        <taxon>Rhabditida</taxon>
        <taxon>Rhabditina</taxon>
        <taxon>Diplogasteromorpha</taxon>
        <taxon>Diplogasteroidea</taxon>
        <taxon>Neodiplogasteridae</taxon>
        <taxon>Pristionchus</taxon>
    </lineage>
</organism>
<reference evidence="2" key="1">
    <citation type="journal article" date="2008" name="Nat. Genet.">
        <title>The Pristionchus pacificus genome provides a unique perspective on nematode lifestyle and parasitism.</title>
        <authorList>
            <person name="Dieterich C."/>
            <person name="Clifton S.W."/>
            <person name="Schuster L.N."/>
            <person name="Chinwalla A."/>
            <person name="Delehaunty K."/>
            <person name="Dinkelacker I."/>
            <person name="Fulton L."/>
            <person name="Fulton R."/>
            <person name="Godfrey J."/>
            <person name="Minx P."/>
            <person name="Mitreva M."/>
            <person name="Roeseler W."/>
            <person name="Tian H."/>
            <person name="Witte H."/>
            <person name="Yang S.P."/>
            <person name="Wilson R.K."/>
            <person name="Sommer R.J."/>
        </authorList>
    </citation>
    <scope>NUCLEOTIDE SEQUENCE [LARGE SCALE GENOMIC DNA]</scope>
    <source>
        <strain evidence="2">PS312</strain>
    </source>
</reference>
<dbReference type="AlphaFoldDB" id="A0A2A6BU33"/>
<dbReference type="Gene3D" id="1.20.120.330">
    <property type="entry name" value="Nucleotidyltransferases domain 2"/>
    <property type="match status" value="1"/>
</dbReference>
<dbReference type="Proteomes" id="UP000005239">
    <property type="component" value="Unassembled WGS sequence"/>
</dbReference>
<accession>A0A2A6BU33</accession>
<gene>
    <name evidence="1" type="primary">WBGene00281778</name>
</gene>
<dbReference type="EnsemblMetazoa" id="PPA43409.1">
    <property type="protein sequence ID" value="PPA43409.1"/>
    <property type="gene ID" value="WBGene00281778"/>
</dbReference>